<evidence type="ECO:0000256" key="8">
    <source>
        <dbReference type="ARBA" id="ARBA00023180"/>
    </source>
</evidence>
<evidence type="ECO:0000256" key="2">
    <source>
        <dbReference type="ARBA" id="ARBA00006339"/>
    </source>
</evidence>
<evidence type="ECO:0000256" key="3">
    <source>
        <dbReference type="ARBA" id="ARBA00022679"/>
    </source>
</evidence>
<evidence type="ECO:0000313" key="11">
    <source>
        <dbReference type="Proteomes" id="UP000283509"/>
    </source>
</evidence>
<sequence length="278" mass="31376">MLPILDSTYYGRVFLVLIVLVSLEICMRTFVTNGISQAFNFALQEQQSRNNLNSEAGGDEFLNVTSSVTPDRRSWSGVTSAPAKNISVKTSFEEVKRRLDQRNQILRGNCSLIKELKTRVLRAIDILRNYYIEEYNLFLCISAKGGATTWKTHLLRMKGLPGNNVHKGYNEKRIRAGPAKVADRIAGKVTSVISVRHPLARLVSAYGDKFGDGSGRGATPRFMLMVRQYFKSWGKPVTFRQFLSFVIHQGKGGPGRINNHWRPISWNFPQFMLDAISS</sequence>
<dbReference type="InterPro" id="IPR018011">
    <property type="entry name" value="Carb_sulfotrans_8-10"/>
</dbReference>
<evidence type="ECO:0000313" key="10">
    <source>
        <dbReference type="EMBL" id="ROT82543.1"/>
    </source>
</evidence>
<keyword evidence="11" id="KW-1185">Reference proteome</keyword>
<dbReference type="Proteomes" id="UP000283509">
    <property type="component" value="Unassembled WGS sequence"/>
</dbReference>
<keyword evidence="4 9" id="KW-0812">Transmembrane</keyword>
<evidence type="ECO:0000256" key="9">
    <source>
        <dbReference type="RuleBase" id="RU364020"/>
    </source>
</evidence>
<dbReference type="OrthoDB" id="2019940at2759"/>
<feature type="transmembrane region" description="Helical" evidence="9">
    <location>
        <begin position="12"/>
        <end position="31"/>
    </location>
</feature>
<evidence type="ECO:0000256" key="1">
    <source>
        <dbReference type="ARBA" id="ARBA00004323"/>
    </source>
</evidence>
<keyword evidence="6 9" id="KW-0333">Golgi apparatus</keyword>
<evidence type="ECO:0000256" key="7">
    <source>
        <dbReference type="ARBA" id="ARBA00023136"/>
    </source>
</evidence>
<dbReference type="AlphaFoldDB" id="A0A423U1F8"/>
<gene>
    <name evidence="10" type="ORF">C7M84_024281</name>
</gene>
<comment type="subcellular location">
    <subcellularLocation>
        <location evidence="1 9">Golgi apparatus membrane</location>
        <topology evidence="1 9">Single-pass type II membrane protein</topology>
    </subcellularLocation>
</comment>
<dbReference type="EC" id="2.8.2.-" evidence="9"/>
<keyword evidence="7 9" id="KW-0472">Membrane</keyword>
<proteinExistence type="inferred from homology"/>
<dbReference type="GO" id="GO:0000139">
    <property type="term" value="C:Golgi membrane"/>
    <property type="evidence" value="ECO:0007669"/>
    <property type="project" value="UniProtKB-SubCell"/>
</dbReference>
<evidence type="ECO:0000256" key="6">
    <source>
        <dbReference type="ARBA" id="ARBA00023034"/>
    </source>
</evidence>
<accession>A0A423U1F8</accession>
<keyword evidence="9" id="KW-0735">Signal-anchor</keyword>
<comment type="similarity">
    <text evidence="2 9">Belongs to the sulfotransferase 2 family.</text>
</comment>
<keyword evidence="8 9" id="KW-0325">Glycoprotein</keyword>
<dbReference type="PANTHER" id="PTHR12137">
    <property type="entry name" value="CARBOHYDRATE SULFOTRANSFERASE"/>
    <property type="match status" value="1"/>
</dbReference>
<dbReference type="EMBL" id="QCYY01000805">
    <property type="protein sequence ID" value="ROT82543.1"/>
    <property type="molecule type" value="Genomic_DNA"/>
</dbReference>
<keyword evidence="9" id="KW-0119">Carbohydrate metabolism</keyword>
<evidence type="ECO:0000256" key="4">
    <source>
        <dbReference type="ARBA" id="ARBA00022692"/>
    </source>
</evidence>
<reference evidence="10 11" key="1">
    <citation type="submission" date="2018-04" db="EMBL/GenBank/DDBJ databases">
        <authorList>
            <person name="Zhang X."/>
            <person name="Yuan J."/>
            <person name="Li F."/>
            <person name="Xiang J."/>
        </authorList>
    </citation>
    <scope>NUCLEOTIDE SEQUENCE [LARGE SCALE GENOMIC DNA]</scope>
    <source>
        <tissue evidence="10">Muscle</tissue>
    </source>
</reference>
<keyword evidence="3 9" id="KW-0808">Transferase</keyword>
<dbReference type="PANTHER" id="PTHR12137:SF54">
    <property type="entry name" value="CARBOHYDRATE SULFOTRANSFERASE"/>
    <property type="match status" value="1"/>
</dbReference>
<keyword evidence="5 9" id="KW-1133">Transmembrane helix</keyword>
<evidence type="ECO:0000256" key="5">
    <source>
        <dbReference type="ARBA" id="ARBA00022989"/>
    </source>
</evidence>
<reference evidence="10 11" key="2">
    <citation type="submission" date="2019-01" db="EMBL/GenBank/DDBJ databases">
        <title>The decoding of complex shrimp genome reveals the adaptation for benthos swimmer, frequently molting mechanism and breeding impact on genome.</title>
        <authorList>
            <person name="Sun Y."/>
            <person name="Gao Y."/>
            <person name="Yu Y."/>
        </authorList>
    </citation>
    <scope>NUCLEOTIDE SEQUENCE [LARGE SCALE GENOMIC DNA]</scope>
    <source>
        <tissue evidence="10">Muscle</tissue>
    </source>
</reference>
<protein>
    <recommendedName>
        <fullName evidence="9">Carbohydrate sulfotransferase</fullName>
        <ecNumber evidence="9">2.8.2.-</ecNumber>
    </recommendedName>
</protein>
<comment type="caution">
    <text evidence="10">The sequence shown here is derived from an EMBL/GenBank/DDBJ whole genome shotgun (WGS) entry which is preliminary data.</text>
</comment>
<organism evidence="10 11">
    <name type="scientific">Penaeus vannamei</name>
    <name type="common">Whiteleg shrimp</name>
    <name type="synonym">Litopenaeus vannamei</name>
    <dbReference type="NCBI Taxonomy" id="6689"/>
    <lineage>
        <taxon>Eukaryota</taxon>
        <taxon>Metazoa</taxon>
        <taxon>Ecdysozoa</taxon>
        <taxon>Arthropoda</taxon>
        <taxon>Crustacea</taxon>
        <taxon>Multicrustacea</taxon>
        <taxon>Malacostraca</taxon>
        <taxon>Eumalacostraca</taxon>
        <taxon>Eucarida</taxon>
        <taxon>Decapoda</taxon>
        <taxon>Dendrobranchiata</taxon>
        <taxon>Penaeoidea</taxon>
        <taxon>Penaeidae</taxon>
        <taxon>Penaeus</taxon>
    </lineage>
</organism>
<name>A0A423U1F8_PENVA</name>
<dbReference type="GO" id="GO:0016051">
    <property type="term" value="P:carbohydrate biosynthetic process"/>
    <property type="evidence" value="ECO:0007669"/>
    <property type="project" value="InterPro"/>
</dbReference>
<dbReference type="InterPro" id="IPR005331">
    <property type="entry name" value="Sulfotransferase"/>
</dbReference>
<dbReference type="Pfam" id="PF03567">
    <property type="entry name" value="Sulfotransfer_2"/>
    <property type="match status" value="1"/>
</dbReference>
<dbReference type="GO" id="GO:0008146">
    <property type="term" value="F:sulfotransferase activity"/>
    <property type="evidence" value="ECO:0007669"/>
    <property type="project" value="InterPro"/>
</dbReference>